<dbReference type="InterPro" id="IPR046158">
    <property type="entry name" value="DUF6160"/>
</dbReference>
<proteinExistence type="predicted"/>
<gene>
    <name evidence="3" type="ORF">EJN92_17700</name>
</gene>
<dbReference type="KEGG" id="upv:EJN92_17700"/>
<dbReference type="AlphaFoldDB" id="A0A3Q9BT92"/>
<feature type="domain" description="DUF6160" evidence="2">
    <location>
        <begin position="11"/>
        <end position="81"/>
    </location>
</feature>
<dbReference type="EMBL" id="CP034464">
    <property type="protein sequence ID" value="AZP13655.1"/>
    <property type="molecule type" value="Genomic_DNA"/>
</dbReference>
<dbReference type="Proteomes" id="UP000275663">
    <property type="component" value="Chromosome"/>
</dbReference>
<dbReference type="RefSeq" id="WP_126129024.1">
    <property type="nucleotide sequence ID" value="NZ_CP034464.1"/>
</dbReference>
<sequence>MNFLRALRLRLLCPLLALSSAALAADLQALNDEALSGVQGRDGVSFLLGLNANIGSVHVGTYDTDNNAASIIYKKLALTGTLGVQLNIFQNVPGMPDIINLSLPDITSNYPLQYAYDLEIAANGRSLGTSVAHQNMSYVGSHMQWTTSGSGGLTFGLGLKMSTENIFFQPNGRGIANGQMNVNGLKVANADGTATPWVIADVVNQPGSFRVINDANGNSNFQFGIAWPDVQKDASAGSLHVDNISFTTPTGKVDLGASSIGSMQIQYLNVKFK</sequence>
<evidence type="ECO:0000259" key="2">
    <source>
        <dbReference type="Pfam" id="PF19657"/>
    </source>
</evidence>
<evidence type="ECO:0000256" key="1">
    <source>
        <dbReference type="SAM" id="SignalP"/>
    </source>
</evidence>
<accession>A0A3Q9BT92</accession>
<dbReference type="OrthoDB" id="8769187at2"/>
<reference evidence="3 4" key="1">
    <citation type="journal article" date="2011" name="Int. J. Syst. Evol. Microbiol.">
        <title>Description of Undibacterium oligocarboniphilum sp. nov., isolated from purified water, and Undibacterium pigrum strain CCUG 49012 as the type strain of Undibacterium parvum sp. nov., and emended descriptions of the genus Undibacterium and the species Undibacterium pigrum.</title>
        <authorList>
            <person name="Eder W."/>
            <person name="Wanner G."/>
            <person name="Ludwig W."/>
            <person name="Busse H.J."/>
            <person name="Ziemke-Kageler F."/>
            <person name="Lang E."/>
        </authorList>
    </citation>
    <scope>NUCLEOTIDE SEQUENCE [LARGE SCALE GENOMIC DNA]</scope>
    <source>
        <strain evidence="3 4">DSM 23061</strain>
    </source>
</reference>
<organism evidence="3 4">
    <name type="scientific">Undibacterium parvum</name>
    <dbReference type="NCBI Taxonomy" id="401471"/>
    <lineage>
        <taxon>Bacteria</taxon>
        <taxon>Pseudomonadati</taxon>
        <taxon>Pseudomonadota</taxon>
        <taxon>Betaproteobacteria</taxon>
        <taxon>Burkholderiales</taxon>
        <taxon>Oxalobacteraceae</taxon>
        <taxon>Undibacterium</taxon>
    </lineage>
</organism>
<protein>
    <recommendedName>
        <fullName evidence="2">DUF6160 domain-containing protein</fullName>
    </recommendedName>
</protein>
<keyword evidence="1" id="KW-0732">Signal</keyword>
<feature type="signal peptide" evidence="1">
    <location>
        <begin position="1"/>
        <end position="24"/>
    </location>
</feature>
<dbReference type="Pfam" id="PF19657">
    <property type="entry name" value="DUF6160"/>
    <property type="match status" value="1"/>
</dbReference>
<evidence type="ECO:0000313" key="4">
    <source>
        <dbReference type="Proteomes" id="UP000275663"/>
    </source>
</evidence>
<keyword evidence="4" id="KW-1185">Reference proteome</keyword>
<evidence type="ECO:0000313" key="3">
    <source>
        <dbReference type="EMBL" id="AZP13655.1"/>
    </source>
</evidence>
<name>A0A3Q9BT92_9BURK</name>
<feature type="chain" id="PRO_5018679862" description="DUF6160 domain-containing protein" evidence="1">
    <location>
        <begin position="25"/>
        <end position="273"/>
    </location>
</feature>